<evidence type="ECO:0000259" key="7">
    <source>
        <dbReference type="Pfam" id="PF03717"/>
    </source>
</evidence>
<name>A0A852ZBY5_9ACTN</name>
<dbReference type="InterPro" id="IPR012338">
    <property type="entry name" value="Beta-lactam/transpept-like"/>
</dbReference>
<dbReference type="InterPro" id="IPR050515">
    <property type="entry name" value="Beta-lactam/transpept"/>
</dbReference>
<dbReference type="InterPro" id="IPR005311">
    <property type="entry name" value="PBP_dimer"/>
</dbReference>
<dbReference type="Gene3D" id="3.30.450.330">
    <property type="match status" value="1"/>
</dbReference>
<dbReference type="Pfam" id="PF00905">
    <property type="entry name" value="Transpeptidase"/>
    <property type="match status" value="1"/>
</dbReference>
<dbReference type="Pfam" id="PF03717">
    <property type="entry name" value="PBP_dimer"/>
    <property type="match status" value="1"/>
</dbReference>
<keyword evidence="8" id="KW-0132">Cell division</keyword>
<organism evidence="8 9">
    <name type="scientific">Actinopolymorpha rutila</name>
    <dbReference type="NCBI Taxonomy" id="446787"/>
    <lineage>
        <taxon>Bacteria</taxon>
        <taxon>Bacillati</taxon>
        <taxon>Actinomycetota</taxon>
        <taxon>Actinomycetes</taxon>
        <taxon>Propionibacteriales</taxon>
        <taxon>Actinopolymorphaceae</taxon>
        <taxon>Actinopolymorpha</taxon>
    </lineage>
</organism>
<evidence type="ECO:0000259" key="6">
    <source>
        <dbReference type="Pfam" id="PF00905"/>
    </source>
</evidence>
<feature type="compositionally biased region" description="Low complexity" evidence="4">
    <location>
        <begin position="65"/>
        <end position="96"/>
    </location>
</feature>
<dbReference type="Gene3D" id="3.90.1310.10">
    <property type="entry name" value="Penicillin-binding protein 2a (Domain 2)"/>
    <property type="match status" value="1"/>
</dbReference>
<evidence type="ECO:0000256" key="1">
    <source>
        <dbReference type="ARBA" id="ARBA00004370"/>
    </source>
</evidence>
<evidence type="ECO:0000313" key="9">
    <source>
        <dbReference type="Proteomes" id="UP000579605"/>
    </source>
</evidence>
<evidence type="ECO:0000313" key="8">
    <source>
        <dbReference type="EMBL" id="NYH89813.1"/>
    </source>
</evidence>
<evidence type="ECO:0000256" key="2">
    <source>
        <dbReference type="ARBA" id="ARBA00007171"/>
    </source>
</evidence>
<keyword evidence="9" id="KW-1185">Reference proteome</keyword>
<dbReference type="RefSeq" id="WP_337795992.1">
    <property type="nucleotide sequence ID" value="NZ_BAAARR010000010.1"/>
</dbReference>
<dbReference type="GO" id="GO:0051301">
    <property type="term" value="P:cell division"/>
    <property type="evidence" value="ECO:0007669"/>
    <property type="project" value="UniProtKB-KW"/>
</dbReference>
<dbReference type="GO" id="GO:0008658">
    <property type="term" value="F:penicillin binding"/>
    <property type="evidence" value="ECO:0007669"/>
    <property type="project" value="InterPro"/>
</dbReference>
<proteinExistence type="inferred from homology"/>
<feature type="compositionally biased region" description="Basic and acidic residues" evidence="4">
    <location>
        <begin position="1"/>
        <end position="11"/>
    </location>
</feature>
<keyword evidence="3 5" id="KW-0472">Membrane</keyword>
<feature type="compositionally biased region" description="Gly residues" evidence="4">
    <location>
        <begin position="17"/>
        <end position="31"/>
    </location>
</feature>
<dbReference type="GO" id="GO:0071555">
    <property type="term" value="P:cell wall organization"/>
    <property type="evidence" value="ECO:0007669"/>
    <property type="project" value="TreeGrafter"/>
</dbReference>
<dbReference type="Gene3D" id="3.40.710.10">
    <property type="entry name" value="DD-peptidase/beta-lactamase superfamily"/>
    <property type="match status" value="1"/>
</dbReference>
<keyword evidence="5" id="KW-1133">Transmembrane helix</keyword>
<accession>A0A852ZBY5</accession>
<dbReference type="Proteomes" id="UP000579605">
    <property type="component" value="Unassembled WGS sequence"/>
</dbReference>
<feature type="region of interest" description="Disordered" evidence="4">
    <location>
        <begin position="1"/>
        <end position="123"/>
    </location>
</feature>
<evidence type="ECO:0000256" key="4">
    <source>
        <dbReference type="SAM" id="MobiDB-lite"/>
    </source>
</evidence>
<feature type="transmembrane region" description="Helical" evidence="5">
    <location>
        <begin position="133"/>
        <end position="150"/>
    </location>
</feature>
<dbReference type="GO" id="GO:0005886">
    <property type="term" value="C:plasma membrane"/>
    <property type="evidence" value="ECO:0007669"/>
    <property type="project" value="TreeGrafter"/>
</dbReference>
<dbReference type="AlphaFoldDB" id="A0A852ZBY5"/>
<keyword evidence="5" id="KW-0812">Transmembrane</keyword>
<dbReference type="SUPFAM" id="SSF56601">
    <property type="entry name" value="beta-lactamase/transpeptidase-like"/>
    <property type="match status" value="1"/>
</dbReference>
<comment type="caution">
    <text evidence="8">The sequence shown here is derived from an EMBL/GenBank/DDBJ whole genome shotgun (WGS) entry which is preliminary data.</text>
</comment>
<dbReference type="InterPro" id="IPR001460">
    <property type="entry name" value="PCN-bd_Tpept"/>
</dbReference>
<feature type="domain" description="Penicillin-binding protein dimerisation" evidence="7">
    <location>
        <begin position="175"/>
        <end position="324"/>
    </location>
</feature>
<sequence length="699" mass="73385">MSGERPRKPSERATGSGRSGSGSGRGTGGTSGERQPGRPARSSTGRPARGANRAATGRSGGTSRTGGTSRSSGTSRSTGTSGSASSTRRSSPAASGVPVRRRRPATQARVVRPSPKRPGRTLRLGHTERRLRVGFLLVAFVMSVFAGRLVQLQGFDGAAYANAAVKERISRVTLHATRGEITDATGVPLATTVDTLAVTADPTITRPDAGQIAETLAPILKVDQQELTTKLRTPKTRFVYLARKVPTQTWKKARDALRAEGFGGVLTEPDPMRTYPSGQVAANIVGFTGSDGGGLSGLEYALDGKLRGKDGHMVYERGLNGQQIPLAHSSEEDPVPGTNVQLTINRDVQWAAQQAIAAQVKATESRSGDIVVMDTRTGELVAVATAPTFDPNHPTKSPAEDRVNRPFQEVYEPGSVEKVLTAAALVDSGYVTPSTKIRAPGSLIRDGRRIGDWWGHGTINLTFAGALARSSNIGVVLAAEGMPKKLQASYLRKFGMGKPTAVRYPGESGGTIGKASDWSALRRATISFGQGMSVTAVQLTAAVAAVANGGVRVDPSLVKGFVDDDGKLTPNPTPKRTRVVSKQAAATVARMMEQVVQGPDALATKAAIPGYRIAGKTGTAQRADSSCGCYRGYTASFAGFAPADDPRFVVYVDLQDPKKGGNSGSGLAAPVFHDIMAFTLQKYGVPPTGTKSPVLPLYW</sequence>
<protein>
    <submittedName>
        <fullName evidence="8">Cell division protein FtsI (Penicillin-binding protein 3)</fullName>
    </submittedName>
</protein>
<keyword evidence="8" id="KW-0131">Cell cycle</keyword>
<dbReference type="PANTHER" id="PTHR30627:SF1">
    <property type="entry name" value="PEPTIDOGLYCAN D,D-TRANSPEPTIDASE FTSI"/>
    <property type="match status" value="1"/>
</dbReference>
<gene>
    <name evidence="8" type="ORF">F4554_002451</name>
</gene>
<reference evidence="8 9" key="1">
    <citation type="submission" date="2020-07" db="EMBL/GenBank/DDBJ databases">
        <title>Sequencing the genomes of 1000 actinobacteria strains.</title>
        <authorList>
            <person name="Klenk H.-P."/>
        </authorList>
    </citation>
    <scope>NUCLEOTIDE SEQUENCE [LARGE SCALE GENOMIC DNA]</scope>
    <source>
        <strain evidence="8 9">DSM 18448</strain>
    </source>
</reference>
<dbReference type="InterPro" id="IPR036138">
    <property type="entry name" value="PBP_dimer_sf"/>
</dbReference>
<comment type="similarity">
    <text evidence="2">Belongs to the transpeptidase family.</text>
</comment>
<evidence type="ECO:0000256" key="3">
    <source>
        <dbReference type="ARBA" id="ARBA00023136"/>
    </source>
</evidence>
<dbReference type="EMBL" id="JACBZH010000001">
    <property type="protein sequence ID" value="NYH89813.1"/>
    <property type="molecule type" value="Genomic_DNA"/>
</dbReference>
<feature type="domain" description="Penicillin-binding protein transpeptidase" evidence="6">
    <location>
        <begin position="370"/>
        <end position="676"/>
    </location>
</feature>
<dbReference type="SUPFAM" id="SSF56519">
    <property type="entry name" value="Penicillin binding protein dimerisation domain"/>
    <property type="match status" value="1"/>
</dbReference>
<comment type="subcellular location">
    <subcellularLocation>
        <location evidence="1">Membrane</location>
    </subcellularLocation>
</comment>
<evidence type="ECO:0000256" key="5">
    <source>
        <dbReference type="SAM" id="Phobius"/>
    </source>
</evidence>
<dbReference type="PANTHER" id="PTHR30627">
    <property type="entry name" value="PEPTIDOGLYCAN D,D-TRANSPEPTIDASE"/>
    <property type="match status" value="1"/>
</dbReference>